<reference evidence="5" key="1">
    <citation type="submission" date="2016-04" db="EMBL/GenBank/DDBJ databases">
        <authorList>
            <person name="Tagini F."/>
        </authorList>
    </citation>
    <scope>NUCLEOTIDE SEQUENCE [LARGE SCALE GENOMIC DNA]</scope>
    <source>
        <strain evidence="5">CHUV0807</strain>
    </source>
</reference>
<name>A0A1C3H3R3_9GAMM</name>
<dbReference type="InterPro" id="IPR050565">
    <property type="entry name" value="LYPA1-2/EST-like"/>
</dbReference>
<accession>A0A1C3H3R3</accession>
<comment type="similarity">
    <text evidence="1">Belongs to the AB hydrolase superfamily. AB hydrolase 2 family.</text>
</comment>
<keyword evidence="2" id="KW-0378">Hydrolase</keyword>
<evidence type="ECO:0000313" key="4">
    <source>
        <dbReference type="EMBL" id="SAM62723.1"/>
    </source>
</evidence>
<protein>
    <submittedName>
        <fullName evidence="4">Phospholipase/carboxylesterase family protein</fullName>
    </submittedName>
</protein>
<dbReference type="RefSeq" id="WP_079540218.1">
    <property type="nucleotide sequence ID" value="NZ_CAUPBE010000011.1"/>
</dbReference>
<dbReference type="InterPro" id="IPR003140">
    <property type="entry name" value="PLipase/COase/thioEstase"/>
</dbReference>
<evidence type="ECO:0000256" key="2">
    <source>
        <dbReference type="ARBA" id="ARBA00022801"/>
    </source>
</evidence>
<dbReference type="Pfam" id="PF02230">
    <property type="entry name" value="Abhydrolase_2"/>
    <property type="match status" value="1"/>
</dbReference>
<dbReference type="PANTHER" id="PTHR10655">
    <property type="entry name" value="LYSOPHOSPHOLIPASE-RELATED"/>
    <property type="match status" value="1"/>
</dbReference>
<evidence type="ECO:0000313" key="5">
    <source>
        <dbReference type="Proteomes" id="UP000190837"/>
    </source>
</evidence>
<dbReference type="EMBL" id="FKLO01000040">
    <property type="protein sequence ID" value="SAM62723.1"/>
    <property type="molecule type" value="Genomic_DNA"/>
</dbReference>
<dbReference type="Proteomes" id="UP000190837">
    <property type="component" value="Unassembled WGS sequence"/>
</dbReference>
<evidence type="ECO:0000256" key="1">
    <source>
        <dbReference type="ARBA" id="ARBA00006499"/>
    </source>
</evidence>
<gene>
    <name evidence="4" type="ORF">CHUV0807_1041</name>
</gene>
<dbReference type="SUPFAM" id="SSF53474">
    <property type="entry name" value="alpha/beta-Hydrolases"/>
    <property type="match status" value="1"/>
</dbReference>
<dbReference type="AlphaFoldDB" id="A0A1C3H3R3"/>
<feature type="domain" description="Phospholipase/carboxylesterase/thioesterase" evidence="3">
    <location>
        <begin position="12"/>
        <end position="213"/>
    </location>
</feature>
<organism evidence="4 5">
    <name type="scientific">Cardiobacterium hominis</name>
    <dbReference type="NCBI Taxonomy" id="2718"/>
    <lineage>
        <taxon>Bacteria</taxon>
        <taxon>Pseudomonadati</taxon>
        <taxon>Pseudomonadota</taxon>
        <taxon>Gammaproteobacteria</taxon>
        <taxon>Cardiobacteriales</taxon>
        <taxon>Cardiobacteriaceae</taxon>
        <taxon>Cardiobacterium</taxon>
    </lineage>
</organism>
<dbReference type="InterPro" id="IPR029058">
    <property type="entry name" value="AB_hydrolase_fold"/>
</dbReference>
<sequence>MAQPLERITHGAEKNATHSIIWLHGLGADGNDFVPILPQLELRPTTRITFPHAPVRPITLNYGMPMRGWYDIKDLSFEQRDEDLAGIEASAAQILAIAEEEEQRGIPAENLLYAGFSQGGVLALYLGLRHPCAGILALSTYLADRDHTPPADCAHCPPILQMHGTQDPIVPYTVGKLSYNLLKSKGYAPEWKEYPMQHQVCPPQIADIAAWLHAQGF</sequence>
<evidence type="ECO:0000259" key="3">
    <source>
        <dbReference type="Pfam" id="PF02230"/>
    </source>
</evidence>
<proteinExistence type="inferred from homology"/>
<dbReference type="Gene3D" id="3.40.50.1820">
    <property type="entry name" value="alpha/beta hydrolase"/>
    <property type="match status" value="1"/>
</dbReference>
<dbReference type="GO" id="GO:0016787">
    <property type="term" value="F:hydrolase activity"/>
    <property type="evidence" value="ECO:0007669"/>
    <property type="project" value="UniProtKB-KW"/>
</dbReference>
<dbReference type="PANTHER" id="PTHR10655:SF17">
    <property type="entry name" value="LYSOPHOSPHOLIPASE-LIKE PROTEIN 1"/>
    <property type="match status" value="1"/>
</dbReference>